<dbReference type="OrthoDB" id="10459756at2759"/>
<dbReference type="VEuPathDB" id="FungiDB:PHYBLDRAFT_70187"/>
<evidence type="ECO:0000313" key="3">
    <source>
        <dbReference type="Proteomes" id="UP000077315"/>
    </source>
</evidence>
<evidence type="ECO:0000256" key="1">
    <source>
        <dbReference type="SAM" id="MobiDB-lite"/>
    </source>
</evidence>
<keyword evidence="3" id="KW-1185">Reference proteome</keyword>
<proteinExistence type="predicted"/>
<dbReference type="GeneID" id="29003135"/>
<dbReference type="RefSeq" id="XP_018284860.1">
    <property type="nucleotide sequence ID" value="XM_018442229.1"/>
</dbReference>
<accession>A0A167JWP5</accession>
<dbReference type="AlphaFoldDB" id="A0A167JWP5"/>
<dbReference type="Proteomes" id="UP000077315">
    <property type="component" value="Unassembled WGS sequence"/>
</dbReference>
<organism evidence="2 3">
    <name type="scientific">Phycomyces blakesleeanus (strain ATCC 8743b / DSM 1359 / FGSC 10004 / NBRC 33097 / NRRL 1555)</name>
    <dbReference type="NCBI Taxonomy" id="763407"/>
    <lineage>
        <taxon>Eukaryota</taxon>
        <taxon>Fungi</taxon>
        <taxon>Fungi incertae sedis</taxon>
        <taxon>Mucoromycota</taxon>
        <taxon>Mucoromycotina</taxon>
        <taxon>Mucoromycetes</taxon>
        <taxon>Mucorales</taxon>
        <taxon>Phycomycetaceae</taxon>
        <taxon>Phycomyces</taxon>
    </lineage>
</organism>
<feature type="compositionally biased region" description="Low complexity" evidence="1">
    <location>
        <begin position="179"/>
        <end position="194"/>
    </location>
</feature>
<protein>
    <submittedName>
        <fullName evidence="2">Uncharacterized protein</fullName>
    </submittedName>
</protein>
<sequence length="194" mass="21748">MTAVQESSSYKGYFKPKFWQRSKVDIEPTTTSQDTIESPITPKDIKPLQKQSQPQEEEVEEQQEQLKPKQQRLFRSPFSRKAVDPTLSVQHTAPTEVYELSMVSDTGVYIPPIEEKIRDHWVDISQPAEFDLPSPECLTTALGGPHEFFTPSAVAMRSSSISSLSLNEDNSDDDGGVPSLISNSSRRSSSESFH</sequence>
<feature type="region of interest" description="Disordered" evidence="1">
    <location>
        <begin position="160"/>
        <end position="194"/>
    </location>
</feature>
<evidence type="ECO:0000313" key="2">
    <source>
        <dbReference type="EMBL" id="OAD66820.1"/>
    </source>
</evidence>
<name>A0A167JWP5_PHYB8</name>
<feature type="region of interest" description="Disordered" evidence="1">
    <location>
        <begin position="24"/>
        <end position="77"/>
    </location>
</feature>
<dbReference type="EMBL" id="KV441000">
    <property type="protein sequence ID" value="OAD66820.1"/>
    <property type="molecule type" value="Genomic_DNA"/>
</dbReference>
<gene>
    <name evidence="2" type="ORF">PHYBLDRAFT_70187</name>
</gene>
<reference evidence="3" key="1">
    <citation type="submission" date="2015-06" db="EMBL/GenBank/DDBJ databases">
        <title>Expansion of signal transduction pathways in fungi by whole-genome duplication.</title>
        <authorList>
            <consortium name="DOE Joint Genome Institute"/>
            <person name="Corrochano L.M."/>
            <person name="Kuo A."/>
            <person name="Marcet-Houben M."/>
            <person name="Polaino S."/>
            <person name="Salamov A."/>
            <person name="Villalobos J.M."/>
            <person name="Alvarez M.I."/>
            <person name="Avalos J."/>
            <person name="Benito E.P."/>
            <person name="Benoit I."/>
            <person name="Burger G."/>
            <person name="Camino L.P."/>
            <person name="Canovas D."/>
            <person name="Cerda-Olmedo E."/>
            <person name="Cheng J.-F."/>
            <person name="Dominguez A."/>
            <person name="Elias M."/>
            <person name="Eslava A.P."/>
            <person name="Glaser F."/>
            <person name="Grimwood J."/>
            <person name="Gutierrez G."/>
            <person name="Heitman J."/>
            <person name="Henrissat B."/>
            <person name="Iturriaga E.A."/>
            <person name="Lang B.F."/>
            <person name="Lavin J.L."/>
            <person name="Lee S."/>
            <person name="Li W."/>
            <person name="Lindquist E."/>
            <person name="Lopez-Garcia S."/>
            <person name="Luque E.M."/>
            <person name="Marcos A.T."/>
            <person name="Martin J."/>
            <person name="McCluskey K."/>
            <person name="Medina H.R."/>
            <person name="Miralles-Duran A."/>
            <person name="Miyazaki A."/>
            <person name="Munoz-Torres E."/>
            <person name="Oguiza J.A."/>
            <person name="Ohm R."/>
            <person name="Olmedo M."/>
            <person name="Orejas M."/>
            <person name="Ortiz-Castellanos L."/>
            <person name="Pisabarro A.G."/>
            <person name="Rodriguez-Romero J."/>
            <person name="Ruiz-Herrera J."/>
            <person name="Ruiz-Vazquez R."/>
            <person name="Sanz C."/>
            <person name="Schackwitz W."/>
            <person name="Schmutz J."/>
            <person name="Shahriari M."/>
            <person name="Shelest E."/>
            <person name="Silva-Franco F."/>
            <person name="Soanes D."/>
            <person name="Syed K."/>
            <person name="Tagua V.G."/>
            <person name="Talbot N.J."/>
            <person name="Thon M."/>
            <person name="De vries R.P."/>
            <person name="Wiebenga A."/>
            <person name="Yadav J.S."/>
            <person name="Braun E.L."/>
            <person name="Baker S."/>
            <person name="Garre V."/>
            <person name="Horwitz B."/>
            <person name="Torres-Martinez S."/>
            <person name="Idnurm A."/>
            <person name="Herrera-Estrella A."/>
            <person name="Gabaldon T."/>
            <person name="Grigoriev I.V."/>
        </authorList>
    </citation>
    <scope>NUCLEOTIDE SEQUENCE [LARGE SCALE GENOMIC DNA]</scope>
    <source>
        <strain evidence="3">NRRL 1555(-)</strain>
    </source>
</reference>
<dbReference type="InParanoid" id="A0A167JWP5"/>
<feature type="compositionally biased region" description="Polar residues" evidence="1">
    <location>
        <begin position="28"/>
        <end position="38"/>
    </location>
</feature>